<keyword evidence="2" id="KW-1185">Reference proteome</keyword>
<evidence type="ECO:0000313" key="2">
    <source>
        <dbReference type="Proteomes" id="UP000198942"/>
    </source>
</evidence>
<accession>A0A1H8DPI0</accession>
<sequence length="108" mass="11904">MIYNLYKKANGEDAGQVLAVIGHHDTNVIDAFEVYRITNFDPILVEGFKGNDIKVYGAGRPIWSEITWTPNEKWDLIDTELDLANVAAAIKANPSPEAITSLIGLFGQ</sequence>
<dbReference type="Proteomes" id="UP000198942">
    <property type="component" value="Unassembled WGS sequence"/>
</dbReference>
<dbReference type="OrthoDB" id="9992405at2"/>
<dbReference type="AlphaFoldDB" id="A0A1H8DPI0"/>
<dbReference type="EMBL" id="FOCL01000002">
    <property type="protein sequence ID" value="SEN08714.1"/>
    <property type="molecule type" value="Genomic_DNA"/>
</dbReference>
<organism evidence="1 2">
    <name type="scientific">Mucilaginibacter gossypiicola</name>
    <dbReference type="NCBI Taxonomy" id="551995"/>
    <lineage>
        <taxon>Bacteria</taxon>
        <taxon>Pseudomonadati</taxon>
        <taxon>Bacteroidota</taxon>
        <taxon>Sphingobacteriia</taxon>
        <taxon>Sphingobacteriales</taxon>
        <taxon>Sphingobacteriaceae</taxon>
        <taxon>Mucilaginibacter</taxon>
    </lineage>
</organism>
<protein>
    <submittedName>
        <fullName evidence="1">Uncharacterized protein</fullName>
    </submittedName>
</protein>
<gene>
    <name evidence="1" type="ORF">SAMN05192574_102413</name>
</gene>
<dbReference type="RefSeq" id="WP_091209586.1">
    <property type="nucleotide sequence ID" value="NZ_FOCL01000002.1"/>
</dbReference>
<evidence type="ECO:0000313" key="1">
    <source>
        <dbReference type="EMBL" id="SEN08714.1"/>
    </source>
</evidence>
<proteinExistence type="predicted"/>
<reference evidence="2" key="1">
    <citation type="submission" date="2016-10" db="EMBL/GenBank/DDBJ databases">
        <authorList>
            <person name="Varghese N."/>
            <person name="Submissions S."/>
        </authorList>
    </citation>
    <scope>NUCLEOTIDE SEQUENCE [LARGE SCALE GENOMIC DNA]</scope>
    <source>
        <strain evidence="2">Gh-48</strain>
    </source>
</reference>
<name>A0A1H8DPI0_9SPHI</name>